<dbReference type="Pfam" id="PF06262">
    <property type="entry name" value="Zincin_1"/>
    <property type="match status" value="1"/>
</dbReference>
<gene>
    <name evidence="1" type="ORF">AEAE_0396</name>
</gene>
<evidence type="ECO:0000313" key="2">
    <source>
        <dbReference type="Proteomes" id="UP000228976"/>
    </source>
</evidence>
<dbReference type="EMBL" id="MWWU01000002">
    <property type="protein sequence ID" value="OZG55908.1"/>
    <property type="molecule type" value="Genomic_DNA"/>
</dbReference>
<dbReference type="InterPro" id="IPR010428">
    <property type="entry name" value="Zincin_1"/>
</dbReference>
<dbReference type="AlphaFoldDB" id="A0A261F9Z4"/>
<sequence>MSEAWERPIYRDRHGRGERGVLTGIWRPQYRKRSAIFDALAVGQLKRLRTAWPDMINSIQFAVTDIAPTDPLPWEDQQALRSLAYPAEHGKPARIMLFRRPLLNRAIDKHDLQMMIRDELVKRISELSGMSPEEIDPGYTGDWR</sequence>
<accession>A0A261F9Z4</accession>
<dbReference type="InterPro" id="IPR038555">
    <property type="entry name" value="Zincin_1_sf"/>
</dbReference>
<proteinExistence type="predicted"/>
<comment type="caution">
    <text evidence="1">The sequence shown here is derived from an EMBL/GenBank/DDBJ whole genome shotgun (WGS) entry which is preliminary data.</text>
</comment>
<dbReference type="Gene3D" id="3.30.2010.20">
    <property type="match status" value="1"/>
</dbReference>
<keyword evidence="2" id="KW-1185">Reference proteome</keyword>
<dbReference type="RefSeq" id="WP_094689504.1">
    <property type="nucleotide sequence ID" value="NZ_JACBYZ010000001.1"/>
</dbReference>
<dbReference type="SUPFAM" id="SSF55486">
    <property type="entry name" value="Metalloproteases ('zincins'), catalytic domain"/>
    <property type="match status" value="1"/>
</dbReference>
<dbReference type="CDD" id="cd12954">
    <property type="entry name" value="MMP_TTHA0227_like_1"/>
    <property type="match status" value="1"/>
</dbReference>
<name>A0A261F9Z4_9BIFI</name>
<dbReference type="Proteomes" id="UP000228976">
    <property type="component" value="Unassembled WGS sequence"/>
</dbReference>
<evidence type="ECO:0000313" key="1">
    <source>
        <dbReference type="EMBL" id="OZG55908.1"/>
    </source>
</evidence>
<dbReference type="OrthoDB" id="4966605at2"/>
<reference evidence="1 2" key="1">
    <citation type="journal article" date="2017" name="BMC Genomics">
        <title>Comparative genomic and phylogenomic analyses of the Bifidobacteriaceae family.</title>
        <authorList>
            <person name="Lugli G.A."/>
            <person name="Milani C."/>
            <person name="Turroni F."/>
            <person name="Duranti S."/>
            <person name="Mancabelli L."/>
            <person name="Mangifesta M."/>
            <person name="Ferrario C."/>
            <person name="Modesto M."/>
            <person name="Mattarelli P."/>
            <person name="Jiri K."/>
            <person name="van Sinderen D."/>
            <person name="Ventura M."/>
        </authorList>
    </citation>
    <scope>NUCLEOTIDE SEQUENCE [LARGE SCALE GENOMIC DNA]</scope>
    <source>
        <strain evidence="1 2">LMG 21773</strain>
    </source>
</reference>
<organism evidence="1 2">
    <name type="scientific">Aeriscardovia aeriphila</name>
    <dbReference type="NCBI Taxonomy" id="218139"/>
    <lineage>
        <taxon>Bacteria</taxon>
        <taxon>Bacillati</taxon>
        <taxon>Actinomycetota</taxon>
        <taxon>Actinomycetes</taxon>
        <taxon>Bifidobacteriales</taxon>
        <taxon>Bifidobacteriaceae</taxon>
        <taxon>Aeriscardovia</taxon>
    </lineage>
</organism>
<protein>
    <submittedName>
        <fullName evidence="1">Cytosolic protein</fullName>
    </submittedName>
</protein>